<feature type="domain" description="Rv2525c-like glycoside hydrolase-like" evidence="1">
    <location>
        <begin position="18"/>
        <end position="168"/>
    </location>
</feature>
<dbReference type="AlphaFoldDB" id="A0A4Y8PQW5"/>
<dbReference type="RefSeq" id="WP_134757624.1">
    <property type="nucleotide sequence ID" value="NZ_MYFO02000017.1"/>
</dbReference>
<dbReference type="Proteomes" id="UP000298246">
    <property type="component" value="Unassembled WGS sequence"/>
</dbReference>
<dbReference type="SUPFAM" id="SSF51445">
    <property type="entry name" value="(Trans)glycosidases"/>
    <property type="match status" value="1"/>
</dbReference>
<proteinExistence type="predicted"/>
<dbReference type="Gene3D" id="3.20.20.80">
    <property type="entry name" value="Glycosidases"/>
    <property type="match status" value="1"/>
</dbReference>
<keyword evidence="3" id="KW-1185">Reference proteome</keyword>
<dbReference type="InterPro" id="IPR017853">
    <property type="entry name" value="GH"/>
</dbReference>
<evidence type="ECO:0000259" key="1">
    <source>
        <dbReference type="Pfam" id="PF08924"/>
    </source>
</evidence>
<reference evidence="2 3" key="1">
    <citation type="submission" date="2017-03" db="EMBL/GenBank/DDBJ databases">
        <title>Isolation of Levoglucosan Utilizing Bacteria.</title>
        <authorList>
            <person name="Arya A.S."/>
        </authorList>
    </citation>
    <scope>NUCLEOTIDE SEQUENCE [LARGE SCALE GENOMIC DNA]</scope>
    <source>
        <strain evidence="2 3">MEC069</strain>
    </source>
</reference>
<protein>
    <recommendedName>
        <fullName evidence="1">Rv2525c-like glycoside hydrolase-like domain-containing protein</fullName>
    </recommendedName>
</protein>
<gene>
    <name evidence="2" type="ORF">B5M42_24205</name>
</gene>
<evidence type="ECO:0000313" key="3">
    <source>
        <dbReference type="Proteomes" id="UP000298246"/>
    </source>
</evidence>
<name>A0A4Y8PQW5_9BACL</name>
<organism evidence="2 3">
    <name type="scientific">Paenibacillus athensensis</name>
    <dbReference type="NCBI Taxonomy" id="1967502"/>
    <lineage>
        <taxon>Bacteria</taxon>
        <taxon>Bacillati</taxon>
        <taxon>Bacillota</taxon>
        <taxon>Bacilli</taxon>
        <taxon>Bacillales</taxon>
        <taxon>Paenibacillaceae</taxon>
        <taxon>Paenibacillus</taxon>
    </lineage>
</organism>
<comment type="caution">
    <text evidence="2">The sequence shown here is derived from an EMBL/GenBank/DDBJ whole genome shotgun (WGS) entry which is preliminary data.</text>
</comment>
<dbReference type="Pfam" id="PF08924">
    <property type="entry name" value="Rv2525c_GlyHyd-like"/>
    <property type="match status" value="1"/>
</dbReference>
<sequence>MRKGFDCATPLTAAAAAAFARDGMAFVCRYLVPSGWKALTASEVKVINAAGLDIVSVFEVSADRALGGRAAGRADGATAVGVAQKVGQPLNSCIYFAVDFDASKAQLPAIIEYIRGAAEATPSYTTGVYGSYTVVEAVLDAQACSRAWQTKAWSQGKQSARAHIYQYDCGPAGLGLPMNGITVDLDHANGEEGSWNTLHTEEDDYMMQADDANKIIGFLSAAYQAAPDEAAKEEIHRLANELRKASGQAAN</sequence>
<accession>A0A4Y8PQW5</accession>
<dbReference type="InterPro" id="IPR015020">
    <property type="entry name" value="Rv2525c-like_Glyco_Hydro-like"/>
</dbReference>
<dbReference type="EMBL" id="MYFO01000063">
    <property type="protein sequence ID" value="TFE82920.1"/>
    <property type="molecule type" value="Genomic_DNA"/>
</dbReference>
<dbReference type="OrthoDB" id="1795295at2"/>
<evidence type="ECO:0000313" key="2">
    <source>
        <dbReference type="EMBL" id="TFE82920.1"/>
    </source>
</evidence>